<dbReference type="AlphaFoldDB" id="A0AAD3D4E2"/>
<feature type="domain" description="Protein kinase" evidence="6">
    <location>
        <begin position="76"/>
        <end position="386"/>
    </location>
</feature>
<accession>A0AAD3D4E2</accession>
<evidence type="ECO:0000313" key="8">
    <source>
        <dbReference type="Proteomes" id="UP001054902"/>
    </source>
</evidence>
<keyword evidence="2" id="KW-0547">Nucleotide-binding</keyword>
<dbReference type="InterPro" id="IPR000719">
    <property type="entry name" value="Prot_kinase_dom"/>
</dbReference>
<keyword evidence="8" id="KW-1185">Reference proteome</keyword>
<evidence type="ECO:0000256" key="5">
    <source>
        <dbReference type="SAM" id="MobiDB-lite"/>
    </source>
</evidence>
<dbReference type="Gene3D" id="3.30.200.20">
    <property type="entry name" value="Phosphorylase Kinase, domain 1"/>
    <property type="match status" value="1"/>
</dbReference>
<feature type="region of interest" description="Disordered" evidence="5">
    <location>
        <begin position="114"/>
        <end position="140"/>
    </location>
</feature>
<dbReference type="PANTHER" id="PTHR44329">
    <property type="entry name" value="SERINE/THREONINE-PROTEIN KINASE TNNI3K-RELATED"/>
    <property type="match status" value="1"/>
</dbReference>
<comment type="caution">
    <text evidence="7">The sequence shown here is derived from an EMBL/GenBank/DDBJ whole genome shotgun (WGS) entry which is preliminary data.</text>
</comment>
<dbReference type="Proteomes" id="UP001054902">
    <property type="component" value="Unassembled WGS sequence"/>
</dbReference>
<dbReference type="SUPFAM" id="SSF56112">
    <property type="entry name" value="Protein kinase-like (PK-like)"/>
    <property type="match status" value="1"/>
</dbReference>
<evidence type="ECO:0000259" key="6">
    <source>
        <dbReference type="PROSITE" id="PS50011"/>
    </source>
</evidence>
<dbReference type="InterPro" id="IPR001245">
    <property type="entry name" value="Ser-Thr/Tyr_kinase_cat_dom"/>
</dbReference>
<evidence type="ECO:0000256" key="2">
    <source>
        <dbReference type="ARBA" id="ARBA00022741"/>
    </source>
</evidence>
<keyword evidence="3" id="KW-0418">Kinase</keyword>
<reference evidence="7 8" key="1">
    <citation type="journal article" date="2021" name="Sci. Rep.">
        <title>The genome of the diatom Chaetoceros tenuissimus carries an ancient integrated fragment of an extant virus.</title>
        <authorList>
            <person name="Hongo Y."/>
            <person name="Kimura K."/>
            <person name="Takaki Y."/>
            <person name="Yoshida Y."/>
            <person name="Baba S."/>
            <person name="Kobayashi G."/>
            <person name="Nagasaki K."/>
            <person name="Hano T."/>
            <person name="Tomaru Y."/>
        </authorList>
    </citation>
    <scope>NUCLEOTIDE SEQUENCE [LARGE SCALE GENOMIC DNA]</scope>
    <source>
        <strain evidence="7 8">NIES-3715</strain>
    </source>
</reference>
<evidence type="ECO:0000313" key="7">
    <source>
        <dbReference type="EMBL" id="GFH55859.1"/>
    </source>
</evidence>
<gene>
    <name evidence="7" type="ORF">CTEN210_12335</name>
</gene>
<dbReference type="EMBL" id="BLLK01000051">
    <property type="protein sequence ID" value="GFH55859.1"/>
    <property type="molecule type" value="Genomic_DNA"/>
</dbReference>
<dbReference type="InterPro" id="IPR011009">
    <property type="entry name" value="Kinase-like_dom_sf"/>
</dbReference>
<feature type="compositionally biased region" description="Basic and acidic residues" evidence="5">
    <location>
        <begin position="130"/>
        <end position="140"/>
    </location>
</feature>
<evidence type="ECO:0000256" key="3">
    <source>
        <dbReference type="ARBA" id="ARBA00022777"/>
    </source>
</evidence>
<dbReference type="Gene3D" id="1.10.510.10">
    <property type="entry name" value="Transferase(Phosphotransferase) domain 1"/>
    <property type="match status" value="1"/>
</dbReference>
<keyword evidence="1" id="KW-0808">Transferase</keyword>
<feature type="compositionally biased region" description="Polar residues" evidence="5">
    <location>
        <begin position="114"/>
        <end position="128"/>
    </location>
</feature>
<dbReference type="GO" id="GO:0005524">
    <property type="term" value="F:ATP binding"/>
    <property type="evidence" value="ECO:0007669"/>
    <property type="project" value="UniProtKB-KW"/>
</dbReference>
<keyword evidence="4" id="KW-0067">ATP-binding</keyword>
<dbReference type="PROSITE" id="PS50011">
    <property type="entry name" value="PROTEIN_KINASE_DOM"/>
    <property type="match status" value="1"/>
</dbReference>
<evidence type="ECO:0000256" key="4">
    <source>
        <dbReference type="ARBA" id="ARBA00022840"/>
    </source>
</evidence>
<dbReference type="Pfam" id="PF07714">
    <property type="entry name" value="PK_Tyr_Ser-Thr"/>
    <property type="match status" value="1"/>
</dbReference>
<dbReference type="GO" id="GO:0004674">
    <property type="term" value="F:protein serine/threonine kinase activity"/>
    <property type="evidence" value="ECO:0007669"/>
    <property type="project" value="TreeGrafter"/>
</dbReference>
<sequence length="392" mass="44670">MDRRILLAHTKNSGSGGFNCDLRAQLLIRILQNKEQHELSRSSTQLESGTDSAVSSLASCPQITLQSPTKPKYKHYKKERLVSSHEFHKIVKANIDNMTTIDTQVETDISISTTSSFQRNNSDRTVSVKQRRDGLSKEQAKKAQKDLKREAELLKNLSHDNIISVVGVSGDPSSLNFSLVLDSLKCSFSDMQRQWNVNDRKARSKYRCELLEHQFSERIAVAYDLASALRYLHSKGFLHRAINPDSIGFDYNGNVQLASFGRCKKLKSKDQVGIDSYNATQFLNPCEYLAPEVIAGKPYGFTSDTYSFAILLWQIMSLQSPSHLAPRGLSSSTRSKLDIHKLAYARPCLDKKWDRRMQTLLRACWDHKASYRLTFPTICNKIDEYLQIKKHW</sequence>
<dbReference type="InterPro" id="IPR051681">
    <property type="entry name" value="Ser/Thr_Kinases-Pseudokinases"/>
</dbReference>
<dbReference type="PANTHER" id="PTHR44329:SF288">
    <property type="entry name" value="MITOGEN-ACTIVATED PROTEIN KINASE KINASE KINASE 20"/>
    <property type="match status" value="1"/>
</dbReference>
<proteinExistence type="predicted"/>
<organism evidence="7 8">
    <name type="scientific">Chaetoceros tenuissimus</name>
    <dbReference type="NCBI Taxonomy" id="426638"/>
    <lineage>
        <taxon>Eukaryota</taxon>
        <taxon>Sar</taxon>
        <taxon>Stramenopiles</taxon>
        <taxon>Ochrophyta</taxon>
        <taxon>Bacillariophyta</taxon>
        <taxon>Coscinodiscophyceae</taxon>
        <taxon>Chaetocerotophycidae</taxon>
        <taxon>Chaetocerotales</taxon>
        <taxon>Chaetocerotaceae</taxon>
        <taxon>Chaetoceros</taxon>
    </lineage>
</organism>
<evidence type="ECO:0000256" key="1">
    <source>
        <dbReference type="ARBA" id="ARBA00022679"/>
    </source>
</evidence>
<name>A0AAD3D4E2_9STRA</name>
<protein>
    <recommendedName>
        <fullName evidence="6">Protein kinase domain-containing protein</fullName>
    </recommendedName>
</protein>